<evidence type="ECO:0000313" key="1">
    <source>
        <dbReference type="EMBL" id="KEO57343.1"/>
    </source>
</evidence>
<dbReference type="Proteomes" id="UP000027463">
    <property type="component" value="Unassembled WGS sequence"/>
</dbReference>
<organism evidence="1 2">
    <name type="scientific">Thalassospira permensis NBRC 106175</name>
    <dbReference type="NCBI Taxonomy" id="1353532"/>
    <lineage>
        <taxon>Bacteria</taxon>
        <taxon>Pseudomonadati</taxon>
        <taxon>Pseudomonadota</taxon>
        <taxon>Alphaproteobacteria</taxon>
        <taxon>Rhodospirillales</taxon>
        <taxon>Thalassospiraceae</taxon>
        <taxon>Thalassospira</taxon>
    </lineage>
</organism>
<protein>
    <submittedName>
        <fullName evidence="1">Uncharacterized protein</fullName>
    </submittedName>
</protein>
<reference evidence="1 2" key="1">
    <citation type="submission" date="2013-07" db="EMBL/GenBank/DDBJ databases">
        <title>Thalassospira permensis NBRC 106175 Genome Sequencing.</title>
        <authorList>
            <person name="Lai Q."/>
            <person name="Shao Z."/>
        </authorList>
    </citation>
    <scope>NUCLEOTIDE SEQUENCE [LARGE SCALE GENOMIC DNA]</scope>
    <source>
        <strain evidence="1 2">NBRC 106175</strain>
    </source>
</reference>
<gene>
    <name evidence="1" type="ORF">SMB34_16315</name>
</gene>
<name>A0ABR4TQD6_9PROT</name>
<sequence length="107" mass="11626">MPRISGPELRPDWIGTGSAAGVPGWLAGSGWQDRLSAVRWCVGHAERPVIDGGICVPAIRQRCGPWGEVRFGATESERRSGRGPSSRWRLAMPGAEGLVGWRDWFGD</sequence>
<keyword evidence="2" id="KW-1185">Reference proteome</keyword>
<evidence type="ECO:0000313" key="2">
    <source>
        <dbReference type="Proteomes" id="UP000027463"/>
    </source>
</evidence>
<dbReference type="EMBL" id="AUNC01000013">
    <property type="protein sequence ID" value="KEO57343.1"/>
    <property type="molecule type" value="Genomic_DNA"/>
</dbReference>
<dbReference type="RefSeq" id="WP_037989384.1">
    <property type="nucleotide sequence ID" value="NZ_AUNC01000013.1"/>
</dbReference>
<proteinExistence type="predicted"/>
<accession>A0ABR4TQD6</accession>
<comment type="caution">
    <text evidence="1">The sequence shown here is derived from an EMBL/GenBank/DDBJ whole genome shotgun (WGS) entry which is preliminary data.</text>
</comment>